<protein>
    <submittedName>
        <fullName evidence="3">Uncharacterized protein</fullName>
    </submittedName>
</protein>
<name>A0A915LBJ9_ROMCU</name>
<dbReference type="AlphaFoldDB" id="A0A915LBJ9"/>
<dbReference type="WBParaSite" id="nRc.2.0.1.t47728-RA">
    <property type="protein sequence ID" value="nRc.2.0.1.t47728-RA"/>
    <property type="gene ID" value="nRc.2.0.1.g47728"/>
</dbReference>
<evidence type="ECO:0000256" key="1">
    <source>
        <dbReference type="SAM" id="MobiDB-lite"/>
    </source>
</evidence>
<evidence type="ECO:0000313" key="3">
    <source>
        <dbReference type="WBParaSite" id="nRc.2.0.1.t47728-RA"/>
    </source>
</evidence>
<evidence type="ECO:0000313" key="2">
    <source>
        <dbReference type="Proteomes" id="UP000887565"/>
    </source>
</evidence>
<sequence length="68" mass="7384">MLSGLAEKLFGTITSTTSNAYKMEDSVDEKEVVVATASQDQEELSDSEEWVLLDDDGKRKGLGSRSAN</sequence>
<organism evidence="2 3">
    <name type="scientific">Romanomermis culicivorax</name>
    <name type="common">Nematode worm</name>
    <dbReference type="NCBI Taxonomy" id="13658"/>
    <lineage>
        <taxon>Eukaryota</taxon>
        <taxon>Metazoa</taxon>
        <taxon>Ecdysozoa</taxon>
        <taxon>Nematoda</taxon>
        <taxon>Enoplea</taxon>
        <taxon>Dorylaimia</taxon>
        <taxon>Mermithida</taxon>
        <taxon>Mermithoidea</taxon>
        <taxon>Mermithidae</taxon>
        <taxon>Romanomermis</taxon>
    </lineage>
</organism>
<accession>A0A915LBJ9</accession>
<keyword evidence="2" id="KW-1185">Reference proteome</keyword>
<feature type="compositionally biased region" description="Acidic residues" evidence="1">
    <location>
        <begin position="40"/>
        <end position="54"/>
    </location>
</feature>
<proteinExistence type="predicted"/>
<feature type="region of interest" description="Disordered" evidence="1">
    <location>
        <begin position="37"/>
        <end position="68"/>
    </location>
</feature>
<reference evidence="3" key="1">
    <citation type="submission" date="2022-11" db="UniProtKB">
        <authorList>
            <consortium name="WormBaseParasite"/>
        </authorList>
    </citation>
    <scope>IDENTIFICATION</scope>
</reference>
<dbReference type="Proteomes" id="UP000887565">
    <property type="component" value="Unplaced"/>
</dbReference>